<keyword evidence="2" id="KW-0687">Ribonucleoprotein</keyword>
<keyword evidence="2" id="KW-0689">Ribosomal protein</keyword>
<feature type="chain" id="PRO_5033012299" evidence="1">
    <location>
        <begin position="24"/>
        <end position="247"/>
    </location>
</feature>
<gene>
    <name evidence="2" type="ORF">FHS56_002278</name>
</gene>
<sequence>MKAFIKNLLFILLAGVVNSVAQAQQSVSFEGFVAYEFDIKEAPEALKQQLKQTMMAVWVKGKEMKVSLELPHSVLSTLTNLENDEGFFFIETKEQLHERLAKPLGGKPCVYQEEAHRLLVPASKEANSNNDGKKRVVYTKETKEILGHLCRKAIITLDNGEEVYAYLATDIDLPKNAAHHIDFQFYGIEGLPLEYEVLDEQGRRILVRATHLEAGEVKPAIFKLPSQYERTTPDKLAEMTAELYHNR</sequence>
<dbReference type="EMBL" id="JAASRN010000006">
    <property type="protein sequence ID" value="NIK74745.1"/>
    <property type="molecule type" value="Genomic_DNA"/>
</dbReference>
<evidence type="ECO:0000256" key="1">
    <source>
        <dbReference type="SAM" id="SignalP"/>
    </source>
</evidence>
<organism evidence="2 3">
    <name type="scientific">Thermonema lapsum</name>
    <dbReference type="NCBI Taxonomy" id="28195"/>
    <lineage>
        <taxon>Bacteria</taxon>
        <taxon>Pseudomonadati</taxon>
        <taxon>Bacteroidota</taxon>
        <taxon>Cytophagia</taxon>
        <taxon>Cytophagales</taxon>
        <taxon>Thermonemataceae</taxon>
        <taxon>Thermonema</taxon>
    </lineage>
</organism>
<reference evidence="2 3" key="1">
    <citation type="submission" date="2020-03" db="EMBL/GenBank/DDBJ databases">
        <title>Genomic Encyclopedia of Type Strains, Phase IV (KMG-IV): sequencing the most valuable type-strain genomes for metagenomic binning, comparative biology and taxonomic classification.</title>
        <authorList>
            <person name="Goeker M."/>
        </authorList>
    </citation>
    <scope>NUCLEOTIDE SEQUENCE [LARGE SCALE GENOMIC DNA]</scope>
    <source>
        <strain evidence="2 3">DSM 5718</strain>
    </source>
</reference>
<feature type="signal peptide" evidence="1">
    <location>
        <begin position="1"/>
        <end position="23"/>
    </location>
</feature>
<accession>A0A846MTG8</accession>
<comment type="caution">
    <text evidence="2">The sequence shown here is derived from an EMBL/GenBank/DDBJ whole genome shotgun (WGS) entry which is preliminary data.</text>
</comment>
<evidence type="ECO:0000313" key="3">
    <source>
        <dbReference type="Proteomes" id="UP000537126"/>
    </source>
</evidence>
<dbReference type="GO" id="GO:0005840">
    <property type="term" value="C:ribosome"/>
    <property type="evidence" value="ECO:0007669"/>
    <property type="project" value="UniProtKB-KW"/>
</dbReference>
<evidence type="ECO:0000313" key="2">
    <source>
        <dbReference type="EMBL" id="NIK74745.1"/>
    </source>
</evidence>
<proteinExistence type="predicted"/>
<keyword evidence="3" id="KW-1185">Reference proteome</keyword>
<name>A0A846MTG8_9BACT</name>
<keyword evidence="1" id="KW-0732">Signal</keyword>
<dbReference type="RefSeq" id="WP_166920820.1">
    <property type="nucleotide sequence ID" value="NZ_JAASRN010000006.1"/>
</dbReference>
<dbReference type="AlphaFoldDB" id="A0A846MTG8"/>
<protein>
    <submittedName>
        <fullName evidence="2">Ribosomal protein L25 (General stress protein Ctc)</fullName>
    </submittedName>
</protein>
<dbReference type="Proteomes" id="UP000537126">
    <property type="component" value="Unassembled WGS sequence"/>
</dbReference>